<dbReference type="AlphaFoldDB" id="A0A9Q0I0M1"/>
<dbReference type="EMBL" id="JANIIK010003791">
    <property type="protein sequence ID" value="KAJ3581080.1"/>
    <property type="molecule type" value="Genomic_DNA"/>
</dbReference>
<evidence type="ECO:0000313" key="2">
    <source>
        <dbReference type="EMBL" id="KAJ3581080.1"/>
    </source>
</evidence>
<keyword evidence="3" id="KW-1185">Reference proteome</keyword>
<dbReference type="Proteomes" id="UP001148018">
    <property type="component" value="Unassembled WGS sequence"/>
</dbReference>
<name>A0A9Q0I0M1_9TELE</name>
<feature type="non-terminal residue" evidence="2">
    <location>
        <position position="1"/>
    </location>
</feature>
<accession>A0A9Q0I0M1</accession>
<gene>
    <name evidence="2" type="ORF">NHX12_017069</name>
</gene>
<comment type="caution">
    <text evidence="2">The sequence shown here is derived from an EMBL/GenBank/DDBJ whole genome shotgun (WGS) entry which is preliminary data.</text>
</comment>
<reference evidence="2" key="1">
    <citation type="submission" date="2022-07" db="EMBL/GenBank/DDBJ databases">
        <title>Chromosome-level genome of Muraenolepis orangiensis.</title>
        <authorList>
            <person name="Kim J."/>
        </authorList>
    </citation>
    <scope>NUCLEOTIDE SEQUENCE</scope>
    <source>
        <strain evidence="2">KU_S4_2022</strain>
        <tissue evidence="2">Muscle</tissue>
    </source>
</reference>
<protein>
    <submittedName>
        <fullName evidence="2">Uncharacterized protein</fullName>
    </submittedName>
</protein>
<sequence>EFVSVVPMTDTTTANDVFHSLVGALDELEVDWSRAVSVATDGETMTSRQRSSFLPYPVSRLCHHPAMGGGTSSSSSVFPSPVNPTPEAA</sequence>
<proteinExistence type="predicted"/>
<evidence type="ECO:0000313" key="3">
    <source>
        <dbReference type="Proteomes" id="UP001148018"/>
    </source>
</evidence>
<feature type="region of interest" description="Disordered" evidence="1">
    <location>
        <begin position="64"/>
        <end position="89"/>
    </location>
</feature>
<feature type="non-terminal residue" evidence="2">
    <location>
        <position position="89"/>
    </location>
</feature>
<evidence type="ECO:0000256" key="1">
    <source>
        <dbReference type="SAM" id="MobiDB-lite"/>
    </source>
</evidence>
<organism evidence="2 3">
    <name type="scientific">Muraenolepis orangiensis</name>
    <name type="common">Patagonian moray cod</name>
    <dbReference type="NCBI Taxonomy" id="630683"/>
    <lineage>
        <taxon>Eukaryota</taxon>
        <taxon>Metazoa</taxon>
        <taxon>Chordata</taxon>
        <taxon>Craniata</taxon>
        <taxon>Vertebrata</taxon>
        <taxon>Euteleostomi</taxon>
        <taxon>Actinopterygii</taxon>
        <taxon>Neopterygii</taxon>
        <taxon>Teleostei</taxon>
        <taxon>Neoteleostei</taxon>
        <taxon>Acanthomorphata</taxon>
        <taxon>Zeiogadaria</taxon>
        <taxon>Gadariae</taxon>
        <taxon>Gadiformes</taxon>
        <taxon>Muraenolepidoidei</taxon>
        <taxon>Muraenolepididae</taxon>
        <taxon>Muraenolepis</taxon>
    </lineage>
</organism>
<dbReference type="OrthoDB" id="410651at2759"/>